<dbReference type="GO" id="GO:0005524">
    <property type="term" value="F:ATP binding"/>
    <property type="evidence" value="ECO:0007669"/>
    <property type="project" value="UniProtKB-UniRule"/>
</dbReference>
<dbReference type="InterPro" id="IPR039904">
    <property type="entry name" value="TRANK1"/>
</dbReference>
<dbReference type="Proteomes" id="UP000186817">
    <property type="component" value="Unassembled WGS sequence"/>
</dbReference>
<dbReference type="SUPFAM" id="SSF52540">
    <property type="entry name" value="P-loop containing nucleoside triphosphate hydrolases"/>
    <property type="match status" value="1"/>
</dbReference>
<dbReference type="GO" id="GO:0004386">
    <property type="term" value="F:helicase activity"/>
    <property type="evidence" value="ECO:0007669"/>
    <property type="project" value="UniProtKB-UniRule"/>
</dbReference>
<organism evidence="6 7">
    <name type="scientific">Symbiodinium microadriaticum</name>
    <name type="common">Dinoflagellate</name>
    <name type="synonym">Zooxanthella microadriatica</name>
    <dbReference type="NCBI Taxonomy" id="2951"/>
    <lineage>
        <taxon>Eukaryota</taxon>
        <taxon>Sar</taxon>
        <taxon>Alveolata</taxon>
        <taxon>Dinophyceae</taxon>
        <taxon>Suessiales</taxon>
        <taxon>Symbiodiniaceae</taxon>
        <taxon>Symbiodinium</taxon>
    </lineage>
</organism>
<reference evidence="6 7" key="1">
    <citation type="submission" date="2016-02" db="EMBL/GenBank/DDBJ databases">
        <title>Genome analysis of coral dinoflagellate symbionts highlights evolutionary adaptations to a symbiotic lifestyle.</title>
        <authorList>
            <person name="Aranda M."/>
            <person name="Li Y."/>
            <person name="Liew Y.J."/>
            <person name="Baumgarten S."/>
            <person name="Simakov O."/>
            <person name="Wilson M."/>
            <person name="Piel J."/>
            <person name="Ashoor H."/>
            <person name="Bougouffa S."/>
            <person name="Bajic V.B."/>
            <person name="Ryu T."/>
            <person name="Ravasi T."/>
            <person name="Bayer T."/>
            <person name="Micklem G."/>
            <person name="Kim H."/>
            <person name="Bhak J."/>
            <person name="Lajeunesse T.C."/>
            <person name="Voolstra C.R."/>
        </authorList>
    </citation>
    <scope>NUCLEOTIDE SEQUENCE [LARGE SCALE GENOMIC DNA]</scope>
    <source>
        <strain evidence="6 7">CCMP2467</strain>
    </source>
</reference>
<evidence type="ECO:0000256" key="3">
    <source>
        <dbReference type="ARBA" id="ARBA00022806"/>
    </source>
</evidence>
<dbReference type="PROSITE" id="PS51198">
    <property type="entry name" value="UVRD_HELICASE_ATP_BIND"/>
    <property type="match status" value="1"/>
</dbReference>
<keyword evidence="1" id="KW-0547">Nucleotide-binding</keyword>
<dbReference type="GO" id="GO:0016787">
    <property type="term" value="F:hydrolase activity"/>
    <property type="evidence" value="ECO:0007669"/>
    <property type="project" value="UniProtKB-UniRule"/>
</dbReference>
<feature type="region of interest" description="Disordered" evidence="5">
    <location>
        <begin position="879"/>
        <end position="899"/>
    </location>
</feature>
<keyword evidence="2" id="KW-0378">Hydrolase</keyword>
<protein>
    <submittedName>
        <fullName evidence="6">TPR and ankyrin repeat-containing protein 1</fullName>
    </submittedName>
</protein>
<evidence type="ECO:0000256" key="4">
    <source>
        <dbReference type="ARBA" id="ARBA00022840"/>
    </source>
</evidence>
<dbReference type="InterPro" id="IPR014016">
    <property type="entry name" value="UvrD-like_ATP-bd"/>
</dbReference>
<dbReference type="OrthoDB" id="3156807at2759"/>
<keyword evidence="4" id="KW-0067">ATP-binding</keyword>
<proteinExistence type="predicted"/>
<evidence type="ECO:0000256" key="5">
    <source>
        <dbReference type="SAM" id="MobiDB-lite"/>
    </source>
</evidence>
<evidence type="ECO:0000256" key="1">
    <source>
        <dbReference type="ARBA" id="ARBA00022741"/>
    </source>
</evidence>
<evidence type="ECO:0000256" key="2">
    <source>
        <dbReference type="ARBA" id="ARBA00022801"/>
    </source>
</evidence>
<dbReference type="PANTHER" id="PTHR21529:SF4">
    <property type="entry name" value="TPR AND ANKYRIN REPEAT-CONTAINING PROTEIN 1"/>
    <property type="match status" value="1"/>
</dbReference>
<keyword evidence="7" id="KW-1185">Reference proteome</keyword>
<gene>
    <name evidence="6" type="primary">TRANK1</name>
    <name evidence="6" type="ORF">AK812_SmicGene20076</name>
</gene>
<dbReference type="PANTHER" id="PTHR21529">
    <property type="entry name" value="MAMMARY TURMOR VIRUS RECEPTOR HOMOLOG 1, 2 MTVR1, 2"/>
    <property type="match status" value="1"/>
</dbReference>
<name>A0A1Q9DQX4_SYMMI</name>
<evidence type="ECO:0000313" key="7">
    <source>
        <dbReference type="Proteomes" id="UP000186817"/>
    </source>
</evidence>
<dbReference type="EMBL" id="LSRX01000428">
    <property type="protein sequence ID" value="OLP97577.1"/>
    <property type="molecule type" value="Genomic_DNA"/>
</dbReference>
<keyword evidence="3" id="KW-0347">Helicase</keyword>
<dbReference type="Gene3D" id="3.40.50.300">
    <property type="entry name" value="P-loop containing nucleotide triphosphate hydrolases"/>
    <property type="match status" value="2"/>
</dbReference>
<sequence length="1329" mass="146720">MAPPCSFRCSLTSELWDLQRRAHRAAQRGLCPDLPEDHPYVVHNVSSFLGRGFPGADQAIYEELAAAEASVLRARAALRQTVPKELLQACELDVQNAALKVHAIRETSLQSSALAWIHGRVQVVAEELMEDLAARLSQYGDRSGAASCTVQPSCAQRRIIEYPHSLFLQGRSGTGKTVCIIHRILRARHQFPFAQRLFVTRSSLLCAQVLEQLAVFGSASRDAALLHGSSGGTPVCVTWDELVQALVPEAQPATQYSGFLSRFWPNLKPPPDLDPLLVWAEFHNRLRSFDAAVLHSLKGLGPVSFAEYQEKKTLDSTGGYSLTQEQYCEAVAGEGLSAMGVPLPPQQRREIYRMFLEYLRLKQTYKASDGTDVAVALRNAGVGALVHEIYVDEAQDFSPAELTALMSLCGHADGVTIAGDTCQTINPGSAFSFQDIMDAFLRLEPTCFAGPDGPEKEAKCSWDHVEDCRQMSLAFNYRSAPPIVRLANAVSELLLQMFPNTVDAVEESAAGTQGGEVPLFVHSHSEHDVVDIVMGTGDRRLSSMDPTSCVVLVGADSARQRLRHLGLRSTILTVAEAKGLEFDFVVICDFFQVCGDGASWYAVEDFLRAKTAEKRRKRPTQAQRGMSHSARQWTPTLVRGLKALYVAITRSRCGCAFVESGPKSLWGPLVEYWQSRDLVKFVGGVSAYAKLSGCDAQARSGESPAVGAGAVLLNSVQQALTWLWSELQLRTGPDQKKVRKVLGQERLRLQAGHALDPLFMQRFAAAHGVLSQAKGSSMFADTHAATASAREQAEEGPWPDIASLVDVLQRRSPMDRRAQGMATASRQLWRRGLQLLAHASDDSDQRWQVYGEAEAVFDESLVCARKLLDAQLSQRARLTEARVDSHPDRKRAERDNADIQTPPDMMRKVVQIAATYVNSARLQDHMFADILDAKSSVEKERFHVRGWLLSGREVDFEIAATASLEDLHARFEELLGHQCHLVSSGDGEVGTNLSALDSTNSLRDILTETVHAWSADLAWHRAICEILAAQLLRPTLHHAAAHTQLQGLQALCVPRVWETVFAMLSQRGDSEFEARCAFRLTVERWLEHMTFRCAARKKIHLARANRLRYTAMYSDEVSRDADMAALELEKLLKDEATLSPMQPMFAITAAVQALLLKASPSQLEEARLFFAEVLVPKHRRRDRLRWRAARLFESLGDAREAAKDFQSSSEAAFQVVAAWRDVSHMLGNTAVEALSMVQRQARASARRAALCWVHVASEMAASRAETEPDRTSMKAAEQQFLNGGCVVDAVLCAAASFSPEQLFQMAAASPQKSLRRGLLVYGALLWHEG</sequence>
<feature type="compositionally biased region" description="Basic and acidic residues" evidence="5">
    <location>
        <begin position="879"/>
        <end position="897"/>
    </location>
</feature>
<comment type="caution">
    <text evidence="6">The sequence shown here is derived from an EMBL/GenBank/DDBJ whole genome shotgun (WGS) entry which is preliminary data.</text>
</comment>
<accession>A0A1Q9DQX4</accession>
<evidence type="ECO:0000313" key="6">
    <source>
        <dbReference type="EMBL" id="OLP97577.1"/>
    </source>
</evidence>
<dbReference type="InterPro" id="IPR027417">
    <property type="entry name" value="P-loop_NTPase"/>
</dbReference>